<accession>A0A836D3L1</accession>
<dbReference type="InterPro" id="IPR035897">
    <property type="entry name" value="Toll_tir_struct_dom_sf"/>
</dbReference>
<feature type="transmembrane region" description="Helical" evidence="22">
    <location>
        <begin position="816"/>
        <end position="847"/>
    </location>
</feature>
<feature type="domain" description="Ig-like" evidence="25">
    <location>
        <begin position="140"/>
        <end position="226"/>
    </location>
</feature>
<evidence type="ECO:0000256" key="15">
    <source>
        <dbReference type="ARBA" id="ARBA00023157"/>
    </source>
</evidence>
<keyword evidence="13" id="KW-0520">NAD</keyword>
<reference evidence="26 27" key="1">
    <citation type="submission" date="2020-12" db="EMBL/GenBank/DDBJ databases">
        <title>De novo assembly of Tibetan sheep genome.</title>
        <authorList>
            <person name="Li X."/>
        </authorList>
    </citation>
    <scope>NUCLEOTIDE SEQUENCE [LARGE SCALE GENOMIC DNA]</scope>
    <source>
        <tissue evidence="26">Heart</tissue>
    </source>
</reference>
<evidence type="ECO:0000256" key="10">
    <source>
        <dbReference type="ARBA" id="ARBA00022737"/>
    </source>
</evidence>
<dbReference type="InterPro" id="IPR004074">
    <property type="entry name" value="IL-1_rcpt_I/II-typ"/>
</dbReference>
<keyword evidence="17" id="KW-0325">Glycoprotein</keyword>
<dbReference type="Gene3D" id="2.60.40.10">
    <property type="entry name" value="Immunoglobulins"/>
    <property type="match status" value="9"/>
</dbReference>
<keyword evidence="20" id="KW-0050">Antiport</keyword>
<dbReference type="InterPro" id="IPR003599">
    <property type="entry name" value="Ig_sub"/>
</dbReference>
<dbReference type="InterPro" id="IPR013783">
    <property type="entry name" value="Ig-like_fold"/>
</dbReference>
<evidence type="ECO:0000313" key="26">
    <source>
        <dbReference type="EMBL" id="KAG5211716.1"/>
    </source>
</evidence>
<evidence type="ECO:0000256" key="8">
    <source>
        <dbReference type="ARBA" id="ARBA00022692"/>
    </source>
</evidence>
<dbReference type="InterPro" id="IPR003598">
    <property type="entry name" value="Ig_sub2"/>
</dbReference>
<feature type="transmembrane region" description="Helical" evidence="22">
    <location>
        <begin position="1982"/>
        <end position="2004"/>
    </location>
</feature>
<keyword evidence="15" id="KW-1015">Disulfide bond</keyword>
<feature type="transmembrane region" description="Helical" evidence="22">
    <location>
        <begin position="1612"/>
        <end position="1638"/>
    </location>
</feature>
<feature type="domain" description="Ig-like" evidence="25">
    <location>
        <begin position="1450"/>
        <end position="1552"/>
    </location>
</feature>
<keyword evidence="20" id="KW-0915">Sodium</keyword>
<evidence type="ECO:0000256" key="5">
    <source>
        <dbReference type="ARBA" id="ARBA00009752"/>
    </source>
</evidence>
<dbReference type="GO" id="GO:0006952">
    <property type="term" value="P:defense response"/>
    <property type="evidence" value="ECO:0007669"/>
    <property type="project" value="UniProtKB-ARBA"/>
</dbReference>
<feature type="transmembrane region" description="Helical" evidence="22">
    <location>
        <begin position="1856"/>
        <end position="1878"/>
    </location>
</feature>
<dbReference type="FunFam" id="3.40.50.10140:FF:000002">
    <property type="entry name" value="Interleukin 1 receptor accessory protein"/>
    <property type="match status" value="2"/>
</dbReference>
<feature type="transmembrane region" description="Helical" evidence="22">
    <location>
        <begin position="2080"/>
        <end position="2104"/>
    </location>
</feature>
<dbReference type="InterPro" id="IPR006153">
    <property type="entry name" value="Cation/H_exchanger_TM"/>
</dbReference>
<evidence type="ECO:0000256" key="12">
    <source>
        <dbReference type="ARBA" id="ARBA00022989"/>
    </source>
</evidence>
<dbReference type="Pfam" id="PF16644">
    <property type="entry name" value="NEXCaM_BD"/>
    <property type="match status" value="1"/>
</dbReference>
<feature type="chain" id="PRO_5032544527" description="Sodium/hydrogen exchanger" evidence="23">
    <location>
        <begin position="32"/>
        <end position="2426"/>
    </location>
</feature>
<dbReference type="SUPFAM" id="SSF52200">
    <property type="entry name" value="Toll/Interleukin receptor TIR domain"/>
    <property type="match status" value="4"/>
</dbReference>
<feature type="transmembrane region" description="Helical" evidence="22">
    <location>
        <begin position="2052"/>
        <end position="2074"/>
    </location>
</feature>
<dbReference type="PANTHER" id="PTHR11890">
    <property type="entry name" value="INTERLEUKIN-1 RECEPTOR FAMILY MEMBER"/>
    <property type="match status" value="1"/>
</dbReference>
<feature type="transmembrane region" description="Helical" evidence="22">
    <location>
        <begin position="1899"/>
        <end position="1920"/>
    </location>
</feature>
<evidence type="ECO:0000259" key="24">
    <source>
        <dbReference type="PROSITE" id="PS50104"/>
    </source>
</evidence>
<keyword evidence="14 22" id="KW-0472">Membrane</keyword>
<dbReference type="FunFam" id="2.60.40.10:FF:001302">
    <property type="entry name" value="Interleukin 1 receptor like 2"/>
    <property type="match status" value="1"/>
</dbReference>
<dbReference type="Pfam" id="PF13895">
    <property type="entry name" value="Ig_2"/>
    <property type="match status" value="1"/>
</dbReference>
<evidence type="ECO:0000256" key="23">
    <source>
        <dbReference type="SAM" id="SignalP"/>
    </source>
</evidence>
<keyword evidence="12 22" id="KW-1133">Transmembrane helix</keyword>
<feature type="domain" description="Ig-like" evidence="25">
    <location>
        <begin position="602"/>
        <end position="685"/>
    </location>
</feature>
<dbReference type="InterPro" id="IPR000157">
    <property type="entry name" value="TIR_dom"/>
</dbReference>
<dbReference type="InterPro" id="IPR032103">
    <property type="entry name" value="NHE_CaM-bd"/>
</dbReference>
<feature type="domain" description="Ig-like" evidence="25">
    <location>
        <begin position="26"/>
        <end position="122"/>
    </location>
</feature>
<protein>
    <recommendedName>
        <fullName evidence="20">Sodium/hydrogen exchanger</fullName>
    </recommendedName>
</protein>
<dbReference type="Proteomes" id="UP000664991">
    <property type="component" value="Unassembled WGS sequence"/>
</dbReference>
<dbReference type="NCBIfam" id="TIGR00840">
    <property type="entry name" value="b_cpa1"/>
    <property type="match status" value="1"/>
</dbReference>
<dbReference type="InterPro" id="IPR015621">
    <property type="entry name" value="IL-1_rcpt_fam"/>
</dbReference>
<evidence type="ECO:0000259" key="25">
    <source>
        <dbReference type="PROSITE" id="PS50835"/>
    </source>
</evidence>
<evidence type="ECO:0000256" key="1">
    <source>
        <dbReference type="ARBA" id="ARBA00004479"/>
    </source>
</evidence>
<feature type="region of interest" description="Disordered" evidence="21">
    <location>
        <begin position="2308"/>
        <end position="2331"/>
    </location>
</feature>
<dbReference type="FunFam" id="2.60.40.10:FF:001410">
    <property type="entry name" value="Interleukin 18 receptor 1"/>
    <property type="match status" value="1"/>
</dbReference>
<feature type="domain" description="TIR" evidence="24">
    <location>
        <begin position="415"/>
        <end position="570"/>
    </location>
</feature>
<dbReference type="EMBL" id="JAEMGP010000003">
    <property type="protein sequence ID" value="KAG5211716.1"/>
    <property type="molecule type" value="Genomic_DNA"/>
</dbReference>
<feature type="transmembrane region" description="Helical" evidence="22">
    <location>
        <begin position="2010"/>
        <end position="2036"/>
    </location>
</feature>
<keyword evidence="9 23" id="KW-0732">Signal</keyword>
<evidence type="ECO:0000256" key="4">
    <source>
        <dbReference type="ARBA" id="ARBA00007367"/>
    </source>
</evidence>
<keyword evidence="20" id="KW-0813">Transport</keyword>
<dbReference type="PRINTS" id="PR01536">
    <property type="entry name" value="INTRLKN1R12F"/>
</dbReference>
<dbReference type="FunFam" id="2.60.40.10:FF:001096">
    <property type="entry name" value="Interleukin 1 receptor like 2"/>
    <property type="match status" value="1"/>
</dbReference>
<keyword evidence="20" id="KW-0406">Ion transport</keyword>
<dbReference type="GO" id="GO:0050727">
    <property type="term" value="P:regulation of inflammatory response"/>
    <property type="evidence" value="ECO:0007669"/>
    <property type="project" value="TreeGrafter"/>
</dbReference>
<organism evidence="26 27">
    <name type="scientific">Ovis aries</name>
    <name type="common">Sheep</name>
    <dbReference type="NCBI Taxonomy" id="9940"/>
    <lineage>
        <taxon>Eukaryota</taxon>
        <taxon>Metazoa</taxon>
        <taxon>Chordata</taxon>
        <taxon>Craniata</taxon>
        <taxon>Vertebrata</taxon>
        <taxon>Euteleostomi</taxon>
        <taxon>Mammalia</taxon>
        <taxon>Eutheria</taxon>
        <taxon>Laurasiatheria</taxon>
        <taxon>Artiodactyla</taxon>
        <taxon>Ruminantia</taxon>
        <taxon>Pecora</taxon>
        <taxon>Bovidae</taxon>
        <taxon>Caprinae</taxon>
        <taxon>Ovis</taxon>
    </lineage>
</organism>
<feature type="compositionally biased region" description="Acidic residues" evidence="21">
    <location>
        <begin position="2386"/>
        <end position="2398"/>
    </location>
</feature>
<evidence type="ECO:0000313" key="27">
    <source>
        <dbReference type="Proteomes" id="UP000664991"/>
    </source>
</evidence>
<keyword evidence="18" id="KW-0393">Immunoglobulin domain</keyword>
<keyword evidence="20" id="KW-0739">Sodium transport</keyword>
<feature type="domain" description="Ig-like" evidence="25">
    <location>
        <begin position="700"/>
        <end position="805"/>
    </location>
</feature>
<keyword evidence="6" id="KW-1003">Cell membrane</keyword>
<dbReference type="InterPro" id="IPR007110">
    <property type="entry name" value="Ig-like_dom"/>
</dbReference>
<dbReference type="Pfam" id="PF01582">
    <property type="entry name" value="TIR"/>
    <property type="match status" value="3"/>
</dbReference>
<evidence type="ECO:0000256" key="16">
    <source>
        <dbReference type="ARBA" id="ARBA00023170"/>
    </source>
</evidence>
<dbReference type="InterPro" id="IPR004709">
    <property type="entry name" value="NaH_exchanger"/>
</dbReference>
<evidence type="ECO:0000256" key="18">
    <source>
        <dbReference type="ARBA" id="ARBA00023319"/>
    </source>
</evidence>
<feature type="transmembrane region" description="Helical" evidence="22">
    <location>
        <begin position="1758"/>
        <end position="1775"/>
    </location>
</feature>
<dbReference type="FunFam" id="2.60.40.10:FF:001441">
    <property type="entry name" value="Interleukin-18 receptor 1"/>
    <property type="match status" value="1"/>
</dbReference>
<evidence type="ECO:0000256" key="13">
    <source>
        <dbReference type="ARBA" id="ARBA00023027"/>
    </source>
</evidence>
<dbReference type="SMART" id="SM00408">
    <property type="entry name" value="IGc2"/>
    <property type="match status" value="3"/>
</dbReference>
<comment type="subunit">
    <text evidence="19">Interacts with IL1RAP; the association is enhanced by IL36B indicative for an functional signaling complex and inhibited by IL36RN.</text>
</comment>
<keyword evidence="7" id="KW-0964">Secreted</keyword>
<gene>
    <name evidence="26" type="ORF">JEQ12_014145</name>
</gene>
<evidence type="ECO:0000256" key="17">
    <source>
        <dbReference type="ARBA" id="ARBA00023180"/>
    </source>
</evidence>
<dbReference type="GO" id="GO:0006885">
    <property type="term" value="P:regulation of pH"/>
    <property type="evidence" value="ECO:0007669"/>
    <property type="project" value="InterPro"/>
</dbReference>
<comment type="caution">
    <text evidence="26">The sequence shown here is derived from an EMBL/GenBank/DDBJ whole genome shotgun (WGS) entry which is preliminary data.</text>
</comment>
<evidence type="ECO:0000256" key="20">
    <source>
        <dbReference type="RuleBase" id="RU003722"/>
    </source>
</evidence>
<dbReference type="SMART" id="SM00255">
    <property type="entry name" value="TIR"/>
    <property type="match status" value="3"/>
</dbReference>
<evidence type="ECO:0000256" key="14">
    <source>
        <dbReference type="ARBA" id="ARBA00023136"/>
    </source>
</evidence>
<dbReference type="Gene3D" id="6.10.140.1330">
    <property type="match status" value="1"/>
</dbReference>
<dbReference type="GO" id="GO:0005576">
    <property type="term" value="C:extracellular region"/>
    <property type="evidence" value="ECO:0007669"/>
    <property type="project" value="UniProtKB-SubCell"/>
</dbReference>
<keyword evidence="11" id="KW-0378">Hydrolase</keyword>
<feature type="transmembrane region" description="Helical" evidence="22">
    <location>
        <begin position="1822"/>
        <end position="1844"/>
    </location>
</feature>
<dbReference type="PANTHER" id="PTHR11890:SF9">
    <property type="entry name" value="INTERLEUKIN-1 RECEPTOR-LIKE 2"/>
    <property type="match status" value="1"/>
</dbReference>
<name>A0A836D3L1_SHEEP</name>
<dbReference type="PRINTS" id="PR01537">
    <property type="entry name" value="INTRLKN1R1F"/>
</dbReference>
<dbReference type="FunFam" id="2.60.40.10:FF:000188">
    <property type="entry name" value="Interleukin-1 receptor accessory protein-like 1"/>
    <property type="match status" value="2"/>
</dbReference>
<feature type="transmembrane region" description="Helical" evidence="22">
    <location>
        <begin position="1787"/>
        <end position="1810"/>
    </location>
</feature>
<dbReference type="GO" id="GO:0004908">
    <property type="term" value="F:interleukin-1 receptor activity"/>
    <property type="evidence" value="ECO:0007669"/>
    <property type="project" value="InterPro"/>
</dbReference>
<dbReference type="GO" id="GO:0015385">
    <property type="term" value="F:sodium:proton antiporter activity"/>
    <property type="evidence" value="ECO:0007669"/>
    <property type="project" value="InterPro"/>
</dbReference>
<keyword evidence="8 20" id="KW-0812">Transmembrane</keyword>
<evidence type="ECO:0000256" key="21">
    <source>
        <dbReference type="SAM" id="MobiDB-lite"/>
    </source>
</evidence>
<dbReference type="FunFam" id="2.60.40.10:FF:001761">
    <property type="entry name" value="Interleukin 18 receptor accessory protein"/>
    <property type="match status" value="1"/>
</dbReference>
<dbReference type="PROSITE" id="PS50104">
    <property type="entry name" value="TIR"/>
    <property type="match status" value="3"/>
</dbReference>
<feature type="domain" description="TIR" evidence="24">
    <location>
        <begin position="1287"/>
        <end position="1401"/>
    </location>
</feature>
<dbReference type="CDD" id="cd05757">
    <property type="entry name" value="Ig2_IL1R-like"/>
    <property type="match status" value="1"/>
</dbReference>
<feature type="region of interest" description="Disordered" evidence="21">
    <location>
        <begin position="2386"/>
        <end position="2426"/>
    </location>
</feature>
<evidence type="ECO:0000256" key="19">
    <source>
        <dbReference type="ARBA" id="ARBA00064834"/>
    </source>
</evidence>
<evidence type="ECO:0000256" key="2">
    <source>
        <dbReference type="ARBA" id="ARBA00004613"/>
    </source>
</evidence>
<feature type="transmembrane region" description="Helical" evidence="22">
    <location>
        <begin position="1245"/>
        <end position="1267"/>
    </location>
</feature>
<evidence type="ECO:0000256" key="3">
    <source>
        <dbReference type="ARBA" id="ARBA00004651"/>
    </source>
</evidence>
<comment type="similarity">
    <text evidence="4 20">Belongs to the monovalent cation:proton antiporter 1 (CPA1) transporter (TC 2.A.36) family.</text>
</comment>
<keyword evidence="16" id="KW-0675">Receptor</keyword>
<dbReference type="InterPro" id="IPR036179">
    <property type="entry name" value="Ig-like_dom_sf"/>
</dbReference>
<dbReference type="PROSITE" id="PS50835">
    <property type="entry name" value="IG_LIKE"/>
    <property type="match status" value="6"/>
</dbReference>
<dbReference type="GO" id="GO:0005886">
    <property type="term" value="C:plasma membrane"/>
    <property type="evidence" value="ECO:0007669"/>
    <property type="project" value="UniProtKB-SubCell"/>
</dbReference>
<dbReference type="SMART" id="SM00409">
    <property type="entry name" value="IG"/>
    <property type="match status" value="8"/>
</dbReference>
<feature type="domain" description="TIR" evidence="24">
    <location>
        <begin position="861"/>
        <end position="1021"/>
    </location>
</feature>
<evidence type="ECO:0000256" key="22">
    <source>
        <dbReference type="SAM" id="Phobius"/>
    </source>
</evidence>
<feature type="signal peptide" evidence="23">
    <location>
        <begin position="1"/>
        <end position="31"/>
    </location>
</feature>
<evidence type="ECO:0000256" key="11">
    <source>
        <dbReference type="ARBA" id="ARBA00022801"/>
    </source>
</evidence>
<proteinExistence type="inferred from homology"/>
<sequence>MPSSFFLAADRGMLSLLLCVVSIALPRFIRADACEDLTLQEMASVDQPTAFNCIYSLPTSGKADATWYKYPSKIPISKNTQSRIYQNQNWILFLPVKGEDSGIYQCHTNDTDICPRMRVNLTVFEKYWCGASGNSQLNMPHEYKQILQVGRDDILICHLNFPNNFYLDSVKWYKDCIEIEGERFISRGKKLLVKNVSVEDRGNYECQASLTHAKKQHTVFNSISVTVTEKVGSGGRIPKIIYPKNNSIEVKLGSMLIVNCNITDTRDNTNPRCWRVNNTLVDDYYGESKRIQEGIENYTIFPEHIFYTVNITFLEVKMEDYGRPFMCHAGVSAAFFILKLPVKKPTLTEFVTVPVNAYFVSHMQVPDFQAYLIGGLLILTGAVVSAMCIYNIFKIDIVLWYRSSFHSAGPIEDGKLYDAYVLYPKPQRESQSHDVDTLVLKILPEVLEKQCGYKLFIFGRDEFPGQAVVNVIDENIRLCRRLIIVIDPDELSFDLLKNLSEEQIAVYSALIQDGIKVILIELGKVKDYTALPESIQYIKQKHGAVRWSGDFTEQSQCAKTKFWKKRKAEADCEPWLLPSPASNKTGYVNVTIFEKQPDCNIPDSLIYSTTSGSEKKSRIFCPTIDRYNWTQPVEWFKNCEVLRGPRYLAHKSFLLIDDATKKDTGDYTCKFMHNEYGVEYIVTATRSFTVTEEQGFSLPPEIKAPPQNEIKEVEIGKPTNLTCLACFGKGPQVMAEAFWRVNRSEVKNFGESRIQATQKLTQSGELTCRHSVLKIEAVTEEDLTSKYDCLAMNFHGFITHAVTLRKKNPMDQQSTYYMLAGFSLLLFLINALVIILKVFWIEIILFWRDIARPSKTRNDGKIYDAYVIYPRSCKNSPVGASSVEYFVYQILPDILENKCGYNLCIFGRDLLPGQDVASTVETSIRMSRRHLFILTPEIAHSKEFAYEREIALHSALIQQDSKAILIEMEALYPPGGLQFEELQDSLKHLIKVQGTIKWREDHVANKRSLNSKFWKHVRNDTHDWKLNVIPRTKHSCFTEKRVTSKVVEVKKSLQIACEHNYYQQLVNRTVLYKNCEKIENNKNPFLKNAEYKDQGYYTCVFFLRHNGKLFNVTKTFNITIVGDHSKIIPALLGPKIDEVKVELGKDIQLNCSALLNEKDVIYWHTPGNNKSDPNVHEGNMTRIRTSEGKWLASRILRIKNINTRNLNSSYNCTAASEGSTDTKSFLLLLKEDTVDIPGHVFTRGMIVAVVISVMVVCLVTVGVIYRVDLVLFYRHFMGRDETLTDGKTYDAFVSYLKECQPEHGEEHAFAVETLPRVLEKHFGYKLCIFERDVVPGGAVVDEIHSLIEKSRRLIIVLSKSYMSSEVSGEKYTIGVLVGTLLVGSWKARCNVKNGKLLSEKRSNPIEVDEVYDYHQGTYVCDYTQTDNSSSWTVRAVVQVKTIVKNTNLKPDILDPIKDTLEVELGKPLTLNCTARFGFEINFNPVIKWYIRDSDQEWEIETPKGRSVKSTLKDEVIERVVLLEKVTESDLHKKFICFAQNSIGNTTQSIQLKKKTGEHVMVWTWRVEERKKGDGENAQFRSYTYVSQIVAGEEIPDKEWLSNFFKKFRVEAVFLYVLLGTVTGLAGMLTTGALFYMYWIEIVLLYRTYQSKDETLGDQKEFDAFVSYAKWSPFESEASSSLSEETLALNLLPDVLENKYGYTLCLLERDVAPGGGFHLNRRLPRLMPESCLLILVGALVGAVIFGTDHKSPPVMDSSIYFLYLLPPIVLESGYFMPTRPFFENLGSILWWAGLGALLNAFGIGLSLYLVCQVPAFGLGDVNLLQNLLFGSLMSAVDPVAVLAVFEEARVNEQLHMMIFGEALLNDGISVVLYNILIAFTKMHKFEGIEPVDILAGCARFIIVGCGGVFFGVIFGFISAFITRFTQNISAIEPLIVFMFSYLSYLVAETLYLSGILAITACAVTMKKYVEENVSQTSYTTIKYFMKMLSSVSETLIFIFMGVSTIGKNHEWNWAFICFTLVFCQIWRAISVFVLFYVSNRFRTFPFSVKDQCVIFYSGVRGAGSFSLAFLLPLSLFPRKKLFVTATLVVIYFTVFIQGITVGPLVRYLDVRKTNKKESINEELHARLMDHLKAGVEDVCGQWSHYQVRDKFKKFDHKYLRKILIRKNLPKSSLVSLYKKLEMKQAIEMVESGVLSSTAFSTPHQAQRTKETKRLSPEDVESMRDILTRNMYQVRQRTLSYNKYNLQPQTSEKQAKEILIRRRNTFRESMKKGHSLPWGKPAGTKNIRYLSFPYSSPLPAGRDMKVAEFTDHDGSDSEPPPIMFSTHSPKESIQERRWAPEVIPMRSLHRAGTPPHFGYRRNASREEHLGRGGRAILRPKPLFHAVDEEFESEEESEEEAPAFGSLLSSELRPGRDCNLSHSPLLQRK</sequence>
<feature type="transmembrane region" description="Helical" evidence="22">
    <location>
        <begin position="1940"/>
        <end position="1962"/>
    </location>
</feature>
<feature type="transmembrane region" description="Helical" evidence="22">
    <location>
        <begin position="1725"/>
        <end position="1746"/>
    </location>
</feature>
<dbReference type="Gene3D" id="3.40.50.10140">
    <property type="entry name" value="Toll/interleukin-1 receptor homology (TIR) domain"/>
    <property type="match status" value="4"/>
</dbReference>
<dbReference type="Gene3D" id="6.10.250.2020">
    <property type="match status" value="1"/>
</dbReference>
<feature type="transmembrane region" description="Helical" evidence="22">
    <location>
        <begin position="370"/>
        <end position="393"/>
    </location>
</feature>
<comment type="similarity">
    <text evidence="5">Belongs to the interleukin-1 receptor family.</text>
</comment>
<dbReference type="FunFam" id="2.60.40.10:FF:000284">
    <property type="entry name" value="interleukin-1 receptor accessory protein-like 1"/>
    <property type="match status" value="1"/>
</dbReference>
<evidence type="ECO:0000256" key="6">
    <source>
        <dbReference type="ARBA" id="ARBA00022475"/>
    </source>
</evidence>
<evidence type="ECO:0000256" key="9">
    <source>
        <dbReference type="ARBA" id="ARBA00022729"/>
    </source>
</evidence>
<keyword evidence="10" id="KW-0677">Repeat</keyword>
<feature type="compositionally biased region" description="Polar residues" evidence="21">
    <location>
        <begin position="2417"/>
        <end position="2426"/>
    </location>
</feature>
<dbReference type="Pfam" id="PF00999">
    <property type="entry name" value="Na_H_Exchanger"/>
    <property type="match status" value="1"/>
</dbReference>
<dbReference type="GO" id="GO:0016787">
    <property type="term" value="F:hydrolase activity"/>
    <property type="evidence" value="ECO:0007669"/>
    <property type="project" value="UniProtKB-KW"/>
</dbReference>
<comment type="subcellular location">
    <subcellularLocation>
        <location evidence="3">Cell membrane</location>
        <topology evidence="3">Multi-pass membrane protein</topology>
    </subcellularLocation>
    <subcellularLocation>
        <location evidence="1">Membrane</location>
        <topology evidence="1">Single-pass type I membrane protein</topology>
    </subcellularLocation>
    <subcellularLocation>
        <location evidence="2">Secreted</location>
    </subcellularLocation>
</comment>
<evidence type="ECO:0000256" key="7">
    <source>
        <dbReference type="ARBA" id="ARBA00022525"/>
    </source>
</evidence>
<feature type="domain" description="Ig-like" evidence="25">
    <location>
        <begin position="1134"/>
        <end position="1226"/>
    </location>
</feature>
<dbReference type="Gene3D" id="6.10.250.1040">
    <property type="match status" value="1"/>
</dbReference>
<dbReference type="SUPFAM" id="SSF48726">
    <property type="entry name" value="Immunoglobulin"/>
    <property type="match status" value="7"/>
</dbReference>